<dbReference type="STRING" id="43151.W5J9Q0"/>
<feature type="region of interest" description="Disordered" evidence="1">
    <location>
        <begin position="1"/>
        <end position="32"/>
    </location>
</feature>
<keyword evidence="4" id="KW-1185">Reference proteome</keyword>
<dbReference type="EnsemblMetazoa" id="ADAC007157-RA">
    <property type="protein sequence ID" value="ADAC007157-PA"/>
    <property type="gene ID" value="ADAC007157"/>
</dbReference>
<dbReference type="AlphaFoldDB" id="W5J9Q0"/>
<dbReference type="EMBL" id="ADMH02001748">
    <property type="protein sequence ID" value="ETN61192.1"/>
    <property type="molecule type" value="Genomic_DNA"/>
</dbReference>
<protein>
    <submittedName>
        <fullName evidence="2 3">Uncharacterized protein</fullName>
    </submittedName>
</protein>
<organism evidence="2">
    <name type="scientific">Anopheles darlingi</name>
    <name type="common">Mosquito</name>
    <dbReference type="NCBI Taxonomy" id="43151"/>
    <lineage>
        <taxon>Eukaryota</taxon>
        <taxon>Metazoa</taxon>
        <taxon>Ecdysozoa</taxon>
        <taxon>Arthropoda</taxon>
        <taxon>Hexapoda</taxon>
        <taxon>Insecta</taxon>
        <taxon>Pterygota</taxon>
        <taxon>Neoptera</taxon>
        <taxon>Endopterygota</taxon>
        <taxon>Diptera</taxon>
        <taxon>Nematocera</taxon>
        <taxon>Culicoidea</taxon>
        <taxon>Culicidae</taxon>
        <taxon>Anophelinae</taxon>
        <taxon>Anopheles</taxon>
    </lineage>
</organism>
<reference evidence="2 4" key="1">
    <citation type="journal article" date="2010" name="BMC Genomics">
        <title>Combination of measures distinguishes pre-miRNAs from other stem-loops in the genome of the newly sequenced Anopheles darlingi.</title>
        <authorList>
            <person name="Mendes N.D."/>
            <person name="Freitas A.T."/>
            <person name="Vasconcelos A.T."/>
            <person name="Sagot M.F."/>
        </authorList>
    </citation>
    <scope>NUCLEOTIDE SEQUENCE</scope>
</reference>
<evidence type="ECO:0000313" key="3">
    <source>
        <dbReference type="EnsemblMetazoa" id="ADAC007157-PA"/>
    </source>
</evidence>
<feature type="region of interest" description="Disordered" evidence="1">
    <location>
        <begin position="73"/>
        <end position="93"/>
    </location>
</feature>
<dbReference type="Proteomes" id="UP000000673">
    <property type="component" value="Unassembled WGS sequence"/>
</dbReference>
<sequence>MGTLEPRQVVTDGDEAAAAPPPGSSSRRPDVVGFKMNRHTSVCDTELLSDESADENACPVDDPVHHLGALDSGAGSNGSHFTRASEASGHRDTSCEAEAITYRRAAPYATAAAASADASDTAAAVVITSLSPVGVSMPSGSQGFVLKTFGLAGGGLILRDIRQGLLQLSRDSRDDTYMYDDAVTSVMRMPAHQGHWYDEPPYESDPDDFLMSGMRQIGAGYAGDGGGGGGGPRATIQGGRVCYSSNGREGGQSVISLRSAGDISIPQRGPRRGLIVPQQPPNPPTIIPLKHAR</sequence>
<gene>
    <name evidence="2" type="ORF">AND_007157</name>
</gene>
<evidence type="ECO:0000313" key="2">
    <source>
        <dbReference type="EMBL" id="ETN61192.1"/>
    </source>
</evidence>
<reference evidence="2" key="2">
    <citation type="submission" date="2010-05" db="EMBL/GenBank/DDBJ databases">
        <authorList>
            <person name="Almeida L.G."/>
            <person name="Nicolas M.F."/>
            <person name="Souza R.C."/>
            <person name="Vasconcelos A.T.R."/>
        </authorList>
    </citation>
    <scope>NUCLEOTIDE SEQUENCE</scope>
</reference>
<dbReference type="VEuPathDB" id="VectorBase:ADAR2_004454"/>
<proteinExistence type="predicted"/>
<accession>W5J9Q0</accession>
<reference evidence="3" key="4">
    <citation type="submission" date="2015-06" db="UniProtKB">
        <authorList>
            <consortium name="EnsemblMetazoa"/>
        </authorList>
    </citation>
    <scope>IDENTIFICATION</scope>
</reference>
<dbReference type="VEuPathDB" id="VectorBase:ADAC007157"/>
<evidence type="ECO:0000313" key="4">
    <source>
        <dbReference type="Proteomes" id="UP000000673"/>
    </source>
</evidence>
<reference evidence="2" key="3">
    <citation type="journal article" date="2013" name="Nucleic Acids Res.">
        <title>The genome of Anopheles darlingi, the main neotropical malaria vector.</title>
        <authorList>
            <person name="Marinotti O."/>
            <person name="Cerqueira G.C."/>
            <person name="de Almeida L.G."/>
            <person name="Ferro M.I."/>
            <person name="Loreto E.L."/>
            <person name="Zaha A."/>
            <person name="Teixeira S.M."/>
            <person name="Wespiser A.R."/>
            <person name="Almeida E Silva A."/>
            <person name="Schlindwein A.D."/>
            <person name="Pacheco A.C."/>
            <person name="Silva A.L."/>
            <person name="Graveley B.R."/>
            <person name="Walenz B.P."/>
            <person name="Lima Bde A."/>
            <person name="Ribeiro C.A."/>
            <person name="Nunes-Silva C.G."/>
            <person name="de Carvalho C.R."/>
            <person name="Soares C.M."/>
            <person name="de Menezes C.B."/>
            <person name="Matiolli C."/>
            <person name="Caffrey D."/>
            <person name="Araujo D.A."/>
            <person name="de Oliveira D.M."/>
            <person name="Golenbock D."/>
            <person name="Grisard E.C."/>
            <person name="Fantinatti-Garboggini F."/>
            <person name="de Carvalho F.M."/>
            <person name="Barcellos F.G."/>
            <person name="Prosdocimi F."/>
            <person name="May G."/>
            <person name="Azevedo Junior G.M."/>
            <person name="Guimaraes G.M."/>
            <person name="Goldman G.H."/>
            <person name="Padilha I.Q."/>
            <person name="Batista Jda S."/>
            <person name="Ferro J.A."/>
            <person name="Ribeiro J.M."/>
            <person name="Fietto J.L."/>
            <person name="Dabbas K.M."/>
            <person name="Cerdeira L."/>
            <person name="Agnez-Lima L.F."/>
            <person name="Brocchi M."/>
            <person name="de Carvalho M.O."/>
            <person name="Teixeira Mde M."/>
            <person name="Diniz Maia Mde M."/>
            <person name="Goldman M.H."/>
            <person name="Cruz Schneider M.P."/>
            <person name="Felipe M.S."/>
            <person name="Hungria M."/>
            <person name="Nicolas M.F."/>
            <person name="Pereira M."/>
            <person name="Montes M.A."/>
            <person name="Cantao M.E."/>
            <person name="Vincentz M."/>
            <person name="Rafael M.S."/>
            <person name="Silverman N."/>
            <person name="Stoco P.H."/>
            <person name="Souza R.C."/>
            <person name="Vicentini R."/>
            <person name="Gazzinelli R.T."/>
            <person name="Neves Rde O."/>
            <person name="Silva R."/>
            <person name="Astolfi-Filho S."/>
            <person name="Maciel T.E."/>
            <person name="Urmenyi T.P."/>
            <person name="Tadei W.P."/>
            <person name="Camargo E.P."/>
            <person name="de Vasconcelos A.T."/>
        </authorList>
    </citation>
    <scope>NUCLEOTIDE SEQUENCE</scope>
</reference>
<name>W5J9Q0_ANODA</name>
<dbReference type="eggNOG" id="KOG4384">
    <property type="taxonomic scope" value="Eukaryota"/>
</dbReference>
<dbReference type="HOGENOM" id="CLU_950667_0_0_1"/>
<feature type="region of interest" description="Disordered" evidence="1">
    <location>
        <begin position="260"/>
        <end position="293"/>
    </location>
</feature>
<evidence type="ECO:0000256" key="1">
    <source>
        <dbReference type="SAM" id="MobiDB-lite"/>
    </source>
</evidence>